<sequence>MKQKTIRDFGDYSVDDILSVAEILKPAETQARIINHIQESREGWGSDPQPLHSNIVIATIILLLT</sequence>
<gene>
    <name evidence="1" type="ORF">FHR92_003677</name>
</gene>
<name>A0A7W3SVV0_9BACL</name>
<dbReference type="RefSeq" id="WP_182537948.1">
    <property type="nucleotide sequence ID" value="NZ_JACJIP010000027.1"/>
</dbReference>
<keyword evidence="2" id="KW-1185">Reference proteome</keyword>
<proteinExistence type="predicted"/>
<evidence type="ECO:0000313" key="1">
    <source>
        <dbReference type="EMBL" id="MBA9087195.1"/>
    </source>
</evidence>
<dbReference type="EMBL" id="JACJIP010000027">
    <property type="protein sequence ID" value="MBA9087195.1"/>
    <property type="molecule type" value="Genomic_DNA"/>
</dbReference>
<comment type="caution">
    <text evidence="1">The sequence shown here is derived from an EMBL/GenBank/DDBJ whole genome shotgun (WGS) entry which is preliminary data.</text>
</comment>
<reference evidence="1 2" key="1">
    <citation type="submission" date="2020-08" db="EMBL/GenBank/DDBJ databases">
        <title>Genomic Encyclopedia of Type Strains, Phase III (KMG-III): the genomes of soil and plant-associated and newly described type strains.</title>
        <authorList>
            <person name="Whitman W."/>
        </authorList>
    </citation>
    <scope>NUCLEOTIDE SEQUENCE [LARGE SCALE GENOMIC DNA]</scope>
    <source>
        <strain evidence="1 2">CECT 8693</strain>
    </source>
</reference>
<protein>
    <submittedName>
        <fullName evidence="1">Uncharacterized protein</fullName>
    </submittedName>
</protein>
<dbReference type="AlphaFoldDB" id="A0A7W3SVV0"/>
<organism evidence="1 2">
    <name type="scientific">Fontibacillus solani</name>
    <dbReference type="NCBI Taxonomy" id="1572857"/>
    <lineage>
        <taxon>Bacteria</taxon>
        <taxon>Bacillati</taxon>
        <taxon>Bacillota</taxon>
        <taxon>Bacilli</taxon>
        <taxon>Bacillales</taxon>
        <taxon>Paenibacillaceae</taxon>
        <taxon>Fontibacillus</taxon>
    </lineage>
</organism>
<evidence type="ECO:0000313" key="2">
    <source>
        <dbReference type="Proteomes" id="UP000567067"/>
    </source>
</evidence>
<dbReference type="Proteomes" id="UP000567067">
    <property type="component" value="Unassembled WGS sequence"/>
</dbReference>
<accession>A0A7W3SVV0</accession>